<dbReference type="InterPro" id="IPR036397">
    <property type="entry name" value="RNaseH_sf"/>
</dbReference>
<dbReference type="InterPro" id="IPR052929">
    <property type="entry name" value="RNase_H-like_EbsB-rel"/>
</dbReference>
<dbReference type="AlphaFoldDB" id="A0A565AS28"/>
<dbReference type="PANTHER" id="PTHR47074:SF11">
    <property type="entry name" value="REVERSE TRANSCRIPTASE-LIKE PROTEIN"/>
    <property type="match status" value="1"/>
</dbReference>
<dbReference type="Pfam" id="PF13456">
    <property type="entry name" value="RVT_3"/>
    <property type="match status" value="1"/>
</dbReference>
<proteinExistence type="predicted"/>
<evidence type="ECO:0000313" key="3">
    <source>
        <dbReference type="Proteomes" id="UP000489600"/>
    </source>
</evidence>
<dbReference type="InterPro" id="IPR012337">
    <property type="entry name" value="RNaseH-like_sf"/>
</dbReference>
<organism evidence="2 3">
    <name type="scientific">Arabis nemorensis</name>
    <dbReference type="NCBI Taxonomy" id="586526"/>
    <lineage>
        <taxon>Eukaryota</taxon>
        <taxon>Viridiplantae</taxon>
        <taxon>Streptophyta</taxon>
        <taxon>Embryophyta</taxon>
        <taxon>Tracheophyta</taxon>
        <taxon>Spermatophyta</taxon>
        <taxon>Magnoliopsida</taxon>
        <taxon>eudicotyledons</taxon>
        <taxon>Gunneridae</taxon>
        <taxon>Pentapetalae</taxon>
        <taxon>rosids</taxon>
        <taxon>malvids</taxon>
        <taxon>Brassicales</taxon>
        <taxon>Brassicaceae</taxon>
        <taxon>Arabideae</taxon>
        <taxon>Arabis</taxon>
    </lineage>
</organism>
<dbReference type="InterPro" id="IPR044730">
    <property type="entry name" value="RNase_H-like_dom_plant"/>
</dbReference>
<protein>
    <recommendedName>
        <fullName evidence="1">RNase H type-1 domain-containing protein</fullName>
    </recommendedName>
</protein>
<dbReference type="Gene3D" id="3.30.420.10">
    <property type="entry name" value="Ribonuclease H-like superfamily/Ribonuclease H"/>
    <property type="match status" value="1"/>
</dbReference>
<dbReference type="EMBL" id="CABITT030000001">
    <property type="protein sequence ID" value="VVA92206.1"/>
    <property type="molecule type" value="Genomic_DNA"/>
</dbReference>
<dbReference type="GO" id="GO:0003676">
    <property type="term" value="F:nucleic acid binding"/>
    <property type="evidence" value="ECO:0007669"/>
    <property type="project" value="InterPro"/>
</dbReference>
<sequence length="109" mass="12215">MIDQGAKTKPYVNSPLLAEALAMRLALFRAREKGIKKIIVYSDSQMLIGAINSSTPIKEIFGTLQDIKNLRSMFSTIEFRYVHRSKNCLADALARGVIRDRVFVAPLCV</sequence>
<gene>
    <name evidence="2" type="ORF">ANE_LOCUS2651</name>
</gene>
<dbReference type="InterPro" id="IPR002156">
    <property type="entry name" value="RNaseH_domain"/>
</dbReference>
<keyword evidence="3" id="KW-1185">Reference proteome</keyword>
<comment type="caution">
    <text evidence="2">The sequence shown here is derived from an EMBL/GenBank/DDBJ whole genome shotgun (WGS) entry which is preliminary data.</text>
</comment>
<dbReference type="GO" id="GO:0004523">
    <property type="term" value="F:RNA-DNA hybrid ribonuclease activity"/>
    <property type="evidence" value="ECO:0007669"/>
    <property type="project" value="InterPro"/>
</dbReference>
<dbReference type="SUPFAM" id="SSF53098">
    <property type="entry name" value="Ribonuclease H-like"/>
    <property type="match status" value="1"/>
</dbReference>
<dbReference type="OrthoDB" id="1434107at2759"/>
<dbReference type="CDD" id="cd06222">
    <property type="entry name" value="RNase_H_like"/>
    <property type="match status" value="1"/>
</dbReference>
<dbReference type="Proteomes" id="UP000489600">
    <property type="component" value="Unassembled WGS sequence"/>
</dbReference>
<accession>A0A565AS28</accession>
<reference evidence="2" key="1">
    <citation type="submission" date="2019-07" db="EMBL/GenBank/DDBJ databases">
        <authorList>
            <person name="Dittberner H."/>
        </authorList>
    </citation>
    <scope>NUCLEOTIDE SEQUENCE [LARGE SCALE GENOMIC DNA]</scope>
</reference>
<name>A0A565AS28_9BRAS</name>
<evidence type="ECO:0000313" key="2">
    <source>
        <dbReference type="EMBL" id="VVA92206.1"/>
    </source>
</evidence>
<evidence type="ECO:0000259" key="1">
    <source>
        <dbReference type="Pfam" id="PF13456"/>
    </source>
</evidence>
<dbReference type="PANTHER" id="PTHR47074">
    <property type="entry name" value="BNAC02G40300D PROTEIN"/>
    <property type="match status" value="1"/>
</dbReference>
<feature type="domain" description="RNase H type-1" evidence="1">
    <location>
        <begin position="6"/>
        <end position="95"/>
    </location>
</feature>